<dbReference type="GO" id="GO:0005248">
    <property type="term" value="F:voltage-gated sodium channel activity"/>
    <property type="evidence" value="ECO:0007669"/>
    <property type="project" value="TreeGrafter"/>
</dbReference>
<gene>
    <name evidence="7" type="ORF">Cvel_34733</name>
</gene>
<evidence type="ECO:0000256" key="2">
    <source>
        <dbReference type="ARBA" id="ARBA00022692"/>
    </source>
</evidence>
<name>A0A0G4I1J4_9ALVE</name>
<keyword evidence="2 5" id="KW-0812">Transmembrane</keyword>
<evidence type="ECO:0000313" key="7">
    <source>
        <dbReference type="EMBL" id="CEM50730.1"/>
    </source>
</evidence>
<dbReference type="GO" id="GO:0001518">
    <property type="term" value="C:voltage-gated sodium channel complex"/>
    <property type="evidence" value="ECO:0007669"/>
    <property type="project" value="TreeGrafter"/>
</dbReference>
<dbReference type="VEuPathDB" id="CryptoDB:Cvel_34733"/>
<keyword evidence="4 5" id="KW-0472">Membrane</keyword>
<evidence type="ECO:0000256" key="5">
    <source>
        <dbReference type="SAM" id="Phobius"/>
    </source>
</evidence>
<feature type="transmembrane region" description="Helical" evidence="5">
    <location>
        <begin position="31"/>
        <end position="56"/>
    </location>
</feature>
<comment type="subcellular location">
    <subcellularLocation>
        <location evidence="1">Membrane</location>
        <topology evidence="1">Multi-pass membrane protein</topology>
    </subcellularLocation>
</comment>
<dbReference type="InterPro" id="IPR043203">
    <property type="entry name" value="VGCC_Ca_Na"/>
</dbReference>
<evidence type="ECO:0000256" key="3">
    <source>
        <dbReference type="ARBA" id="ARBA00022989"/>
    </source>
</evidence>
<evidence type="ECO:0000256" key="1">
    <source>
        <dbReference type="ARBA" id="ARBA00004141"/>
    </source>
</evidence>
<dbReference type="Gene3D" id="1.10.287.70">
    <property type="match status" value="1"/>
</dbReference>
<dbReference type="PANTHER" id="PTHR10037:SF62">
    <property type="entry name" value="SODIUM CHANNEL PROTEIN 60E"/>
    <property type="match status" value="1"/>
</dbReference>
<dbReference type="PhylomeDB" id="A0A0G4I1J4"/>
<protein>
    <recommendedName>
        <fullName evidence="6">Ion transport domain-containing protein</fullName>
    </recommendedName>
</protein>
<dbReference type="InterPro" id="IPR005821">
    <property type="entry name" value="Ion_trans_dom"/>
</dbReference>
<organism evidence="7">
    <name type="scientific">Chromera velia CCMP2878</name>
    <dbReference type="NCBI Taxonomy" id="1169474"/>
    <lineage>
        <taxon>Eukaryota</taxon>
        <taxon>Sar</taxon>
        <taxon>Alveolata</taxon>
        <taxon>Colpodellida</taxon>
        <taxon>Chromeraceae</taxon>
        <taxon>Chromera</taxon>
    </lineage>
</organism>
<dbReference type="Gene3D" id="1.10.238.10">
    <property type="entry name" value="EF-hand"/>
    <property type="match status" value="1"/>
</dbReference>
<evidence type="ECO:0000256" key="4">
    <source>
        <dbReference type="ARBA" id="ARBA00023136"/>
    </source>
</evidence>
<keyword evidence="3 5" id="KW-1133">Transmembrane helix</keyword>
<dbReference type="AlphaFoldDB" id="A0A0G4I1J4"/>
<dbReference type="Pfam" id="PF00520">
    <property type="entry name" value="Ion_trans"/>
    <property type="match status" value="1"/>
</dbReference>
<feature type="domain" description="Ion transport" evidence="6">
    <location>
        <begin position="19"/>
        <end position="65"/>
    </location>
</feature>
<evidence type="ECO:0000259" key="6">
    <source>
        <dbReference type="Pfam" id="PF00520"/>
    </source>
</evidence>
<dbReference type="PANTHER" id="PTHR10037">
    <property type="entry name" value="VOLTAGE-GATED CATION CHANNEL CALCIUM AND SODIUM"/>
    <property type="match status" value="1"/>
</dbReference>
<dbReference type="EMBL" id="CDMZ01004737">
    <property type="protein sequence ID" value="CEM50730.1"/>
    <property type="molecule type" value="Genomic_DNA"/>
</dbReference>
<sequence>MIMHDCFDDPACESRENREGDDFTGCGSTPVAIVFFISFMLLGSFMFLNLFIAVIIENFSDIAEDRFQLISEADMEGFRLAWANFCPHGELFLPTHKLHLLLCQLDPPLGFKGEIMDKQQLLHVIANLGLKDHRGRVHFTEVLWSLASCVSGEDLGTFADFEVMRAINKTITRLLPVPKRAPHLRRAYMYSAAQVGVWGGKVKER</sequence>
<accession>A0A0G4I1J4</accession>
<proteinExistence type="predicted"/>
<reference evidence="7" key="1">
    <citation type="submission" date="2014-11" db="EMBL/GenBank/DDBJ databases">
        <authorList>
            <person name="Otto D Thomas"/>
            <person name="Naeem Raeece"/>
        </authorList>
    </citation>
    <scope>NUCLEOTIDE SEQUENCE</scope>
</reference>